<proteinExistence type="predicted"/>
<organism evidence="2 3">
    <name type="scientific">Anopheles atroparvus</name>
    <name type="common">European mosquito</name>
    <dbReference type="NCBI Taxonomy" id="41427"/>
    <lineage>
        <taxon>Eukaryota</taxon>
        <taxon>Metazoa</taxon>
        <taxon>Ecdysozoa</taxon>
        <taxon>Arthropoda</taxon>
        <taxon>Hexapoda</taxon>
        <taxon>Insecta</taxon>
        <taxon>Pterygota</taxon>
        <taxon>Neoptera</taxon>
        <taxon>Endopterygota</taxon>
        <taxon>Diptera</taxon>
        <taxon>Nematocera</taxon>
        <taxon>Culicoidea</taxon>
        <taxon>Culicidae</taxon>
        <taxon>Anophelinae</taxon>
        <taxon>Anopheles</taxon>
    </lineage>
</organism>
<reference evidence="3" key="1">
    <citation type="submission" date="2021-09" db="EMBL/GenBank/DDBJ databases">
        <authorList>
            <consortium name="Infravec"/>
            <person name="Campbell I L."/>
            <person name="Maslen G."/>
            <person name="Yates A."/>
        </authorList>
    </citation>
    <scope>NUCLEOTIDE SEQUENCE [LARGE SCALE GENOMIC DNA]</scope>
    <source>
        <strain evidence="3">Infravec2 EBRE</strain>
    </source>
</reference>
<dbReference type="EnsemblMetazoa" id="ENSAATROPT004482">
    <property type="protein sequence ID" value="ENSAATROPP004296"/>
    <property type="gene ID" value="ENSAATROPG003559"/>
</dbReference>
<name>A0AAG5DC52_ANOAO</name>
<feature type="region of interest" description="Disordered" evidence="1">
    <location>
        <begin position="152"/>
        <end position="175"/>
    </location>
</feature>
<dbReference type="Proteomes" id="UP000075880">
    <property type="component" value="Unassembled WGS sequence"/>
</dbReference>
<sequence>MENKYKAVLANMNDQKNEMQLLHCYQFAEKSTEPASFHWVTVHRNLDALLERINATHLKAKQLQHATPATEKDTLNLIKMLELIHAILIDYSKIYKEQAWRDSKFENKSGAFGNQMVKVKQQIDLISFEVTKLKTVSESLENIVSNYKMELSTASSDQENEEEDQNAVQNNVSLQ</sequence>
<evidence type="ECO:0000313" key="2">
    <source>
        <dbReference type="EnsemblMetazoa" id="ENSAATROPP008826"/>
    </source>
</evidence>
<feature type="compositionally biased region" description="Polar residues" evidence="1">
    <location>
        <begin position="166"/>
        <end position="175"/>
    </location>
</feature>
<keyword evidence="3" id="KW-1185">Reference proteome</keyword>
<evidence type="ECO:0000256" key="1">
    <source>
        <dbReference type="SAM" id="MobiDB-lite"/>
    </source>
</evidence>
<reference evidence="2" key="2">
    <citation type="submission" date="2024-04" db="UniProtKB">
        <authorList>
            <consortium name="EnsemblMetazoa"/>
        </authorList>
    </citation>
    <scope>IDENTIFICATION</scope>
    <source>
        <strain evidence="2">EBRO</strain>
    </source>
</reference>
<protein>
    <submittedName>
        <fullName evidence="2">Uncharacterized protein</fullName>
    </submittedName>
</protein>
<dbReference type="EnsemblMetazoa" id="ENSAATROPT009757">
    <property type="protein sequence ID" value="ENSAATROPP008826"/>
    <property type="gene ID" value="ENSAATROPG007957"/>
</dbReference>
<dbReference type="AlphaFoldDB" id="A0AAG5DC52"/>
<accession>A0AAG5DC52</accession>
<evidence type="ECO:0000313" key="3">
    <source>
        <dbReference type="Proteomes" id="UP000075880"/>
    </source>
</evidence>